<dbReference type="GO" id="GO:0016530">
    <property type="term" value="F:metallochaperone activity"/>
    <property type="evidence" value="ECO:0007669"/>
    <property type="project" value="TreeGrafter"/>
</dbReference>
<dbReference type="PANTHER" id="PTHR43680">
    <property type="entry name" value="NITRATE REDUCTASE MOLYBDENUM COFACTOR ASSEMBLY CHAPERONE"/>
    <property type="match status" value="1"/>
</dbReference>
<dbReference type="AlphaFoldDB" id="A0A3N1GZM4"/>
<gene>
    <name evidence="2" type="ORF">EDD40_1007</name>
</gene>
<keyword evidence="3" id="KW-1185">Reference proteome</keyword>
<dbReference type="EMBL" id="RJKM01000001">
    <property type="protein sequence ID" value="ROP35755.1"/>
    <property type="molecule type" value="Genomic_DNA"/>
</dbReference>
<reference evidence="2 3" key="1">
    <citation type="submission" date="2018-11" db="EMBL/GenBank/DDBJ databases">
        <title>Sequencing the genomes of 1000 actinobacteria strains.</title>
        <authorList>
            <person name="Klenk H.-P."/>
        </authorList>
    </citation>
    <scope>NUCLEOTIDE SEQUENCE [LARGE SCALE GENOMIC DNA]</scope>
    <source>
        <strain evidence="2 3">DSM 44231</strain>
    </source>
</reference>
<evidence type="ECO:0000313" key="2">
    <source>
        <dbReference type="EMBL" id="ROP35755.1"/>
    </source>
</evidence>
<accession>A0A3N1GZM4</accession>
<dbReference type="SUPFAM" id="SSF89155">
    <property type="entry name" value="TorD-like"/>
    <property type="match status" value="1"/>
</dbReference>
<name>A0A3N1GZM4_9PSEU</name>
<dbReference type="GO" id="GO:0042128">
    <property type="term" value="P:nitrate assimilation"/>
    <property type="evidence" value="ECO:0007669"/>
    <property type="project" value="UniProtKB-KW"/>
</dbReference>
<organism evidence="2 3">
    <name type="scientific">Saccharothrix texasensis</name>
    <dbReference type="NCBI Taxonomy" id="103734"/>
    <lineage>
        <taxon>Bacteria</taxon>
        <taxon>Bacillati</taxon>
        <taxon>Actinomycetota</taxon>
        <taxon>Actinomycetes</taxon>
        <taxon>Pseudonocardiales</taxon>
        <taxon>Pseudonocardiaceae</taxon>
        <taxon>Saccharothrix</taxon>
    </lineage>
</organism>
<dbReference type="InterPro" id="IPR020945">
    <property type="entry name" value="DMSO/NO3_reduct_chaperone"/>
</dbReference>
<dbReference type="Proteomes" id="UP000268727">
    <property type="component" value="Unassembled WGS sequence"/>
</dbReference>
<evidence type="ECO:0000313" key="3">
    <source>
        <dbReference type="Proteomes" id="UP000268727"/>
    </source>
</evidence>
<dbReference type="InterPro" id="IPR003765">
    <property type="entry name" value="NO3_reductase_chaperone_NarJ"/>
</dbReference>
<comment type="caution">
    <text evidence="2">The sequence shown here is derived from an EMBL/GenBank/DDBJ whole genome shotgun (WGS) entry which is preliminary data.</text>
</comment>
<dbReference type="InterPro" id="IPR036411">
    <property type="entry name" value="TorD-like_sf"/>
</dbReference>
<dbReference type="Pfam" id="PF02613">
    <property type="entry name" value="Nitrate_red_del"/>
    <property type="match status" value="1"/>
</dbReference>
<keyword evidence="1" id="KW-0534">Nitrate assimilation</keyword>
<dbReference type="OrthoDB" id="4307003at2"/>
<protein>
    <submittedName>
        <fullName evidence="2">Respiratory nitrate reductase chaperone NarJ</fullName>
    </submittedName>
</protein>
<proteinExistence type="predicted"/>
<dbReference type="RefSeq" id="WP_123741842.1">
    <property type="nucleotide sequence ID" value="NZ_RJKM01000001.1"/>
</dbReference>
<sequence length="196" mass="21685">MNRRDTRVRQQVASHCLHYPDDVRLPLLRRALEEVPDAGLSALLDHLARSSAVAAARHYVEVFDTEADRCLHLTWFTDGDTRRRGGSLAALKLEYRRHGFRLDDGELPDYLPVLLEFAALTGEPGQRLLAGFRPALRLLHRNLLAAGTPYAAAVGSVLATVPVRDDVRPVTVGAPVEQVGVEPVLLGYPTLPERTR</sequence>
<dbReference type="PANTHER" id="PTHR43680:SF2">
    <property type="entry name" value="NITRATE REDUCTASE MOLYBDENUM COFACTOR ASSEMBLY CHAPERONE NARJ"/>
    <property type="match status" value="1"/>
</dbReference>
<dbReference type="GO" id="GO:0051082">
    <property type="term" value="F:unfolded protein binding"/>
    <property type="evidence" value="ECO:0007669"/>
    <property type="project" value="InterPro"/>
</dbReference>
<dbReference type="Gene3D" id="1.10.3480.10">
    <property type="entry name" value="TorD-like"/>
    <property type="match status" value="1"/>
</dbReference>
<dbReference type="GO" id="GO:0051131">
    <property type="term" value="P:chaperone-mediated protein complex assembly"/>
    <property type="evidence" value="ECO:0007669"/>
    <property type="project" value="InterPro"/>
</dbReference>
<dbReference type="NCBIfam" id="TIGR00684">
    <property type="entry name" value="narJ"/>
    <property type="match status" value="1"/>
</dbReference>
<evidence type="ECO:0000256" key="1">
    <source>
        <dbReference type="ARBA" id="ARBA00023063"/>
    </source>
</evidence>